<sequence length="511" mass="57488">MPSQSEPNPQQDASMDSSMPPMKKSGLEALWKQPIESKTIDWTTITTPSFEAKFPGCDFRKVWMQEDEESHEDYCAGGYHPVQLGDKFANNRYTIVHKLGFGGYSTVWLAFDEEKKTYVSLKIAVSDPGKDKREAEDEISILTQLLATDSKHPGKSSIANPPLDSFVHDGVNGKHQCTVSTLHRVSLAVSKESADGAFLFEPQTARAMIAQLILAVAYMHSNGVVHGDITLSNIFLPPPNMSDIASHKDLFTKFQPAGPQPLVQDDGEPYGPEKPPYMMPSFWFGGACDELEFKDAWVTLGDFGEAWKPAERSRFKLHTPVLYLAPEAVFAEEEQVPISFPSDIWALGMVIYSLYASGSLLEVVSDEEGMLDEVTNMLGDAPRRFRDLEEGGRRFTEKHAILKVPREIFGLDRRVHEWVAADWEDELAEEEIDDLYELLRGIFKWQPKHRVTAEGLVRSRWMRKWGIPALEDLCETREGGDGYLAMARDVAEPRGVLNSLMERFKKLVLLA</sequence>
<dbReference type="PANTHER" id="PTHR47634:SF9">
    <property type="entry name" value="PROTEIN KINASE DOMAIN-CONTAINING PROTEIN-RELATED"/>
    <property type="match status" value="1"/>
</dbReference>
<dbReference type="SUPFAM" id="SSF56112">
    <property type="entry name" value="Protein kinase-like (PK-like)"/>
    <property type="match status" value="1"/>
</dbReference>
<comment type="catalytic activity">
    <reaction evidence="13">
        <text>L-threonyl-[protein] + ATP = O-phospho-L-threonyl-[protein] + ADP + H(+)</text>
        <dbReference type="Rhea" id="RHEA:46608"/>
        <dbReference type="Rhea" id="RHEA-COMP:11060"/>
        <dbReference type="Rhea" id="RHEA-COMP:11605"/>
        <dbReference type="ChEBI" id="CHEBI:15378"/>
        <dbReference type="ChEBI" id="CHEBI:30013"/>
        <dbReference type="ChEBI" id="CHEBI:30616"/>
        <dbReference type="ChEBI" id="CHEBI:61977"/>
        <dbReference type="ChEBI" id="CHEBI:456216"/>
        <dbReference type="EC" id="2.7.11.1"/>
    </reaction>
</comment>
<accession>A0A4R8TA98</accession>
<feature type="region of interest" description="Disordered" evidence="15">
    <location>
        <begin position="1"/>
        <end position="26"/>
    </location>
</feature>
<evidence type="ECO:0000256" key="15">
    <source>
        <dbReference type="SAM" id="MobiDB-lite"/>
    </source>
</evidence>
<evidence type="ECO:0000256" key="3">
    <source>
        <dbReference type="ARBA" id="ARBA00012513"/>
    </source>
</evidence>
<evidence type="ECO:0000256" key="1">
    <source>
        <dbReference type="ARBA" id="ARBA00003747"/>
    </source>
</evidence>
<comment type="subunit">
    <text evidence="2">Component of the EKC/KEOPS complex composed of at least BUD32, CGI121, GON7, KAE1 and PCC1; the whole complex dimerizes.</text>
</comment>
<evidence type="ECO:0000256" key="4">
    <source>
        <dbReference type="ARBA" id="ARBA00013948"/>
    </source>
</evidence>
<evidence type="ECO:0000256" key="13">
    <source>
        <dbReference type="ARBA" id="ARBA00047899"/>
    </source>
</evidence>
<evidence type="ECO:0000256" key="10">
    <source>
        <dbReference type="ARBA" id="ARBA00022840"/>
    </source>
</evidence>
<keyword evidence="9 17" id="KW-0418">Kinase</keyword>
<dbReference type="PROSITE" id="PS00109">
    <property type="entry name" value="PROTEIN_KINASE_TYR"/>
    <property type="match status" value="1"/>
</dbReference>
<reference evidence="17 18" key="1">
    <citation type="submission" date="2018-11" db="EMBL/GenBank/DDBJ databases">
        <title>Genome sequence and assembly of Colletotrichum sidae.</title>
        <authorList>
            <person name="Gan P."/>
            <person name="Shirasu K."/>
        </authorList>
    </citation>
    <scope>NUCLEOTIDE SEQUENCE [LARGE SCALE GENOMIC DNA]</scope>
    <source>
        <strain evidence="17 18">CBS 518.97</strain>
    </source>
</reference>
<evidence type="ECO:0000259" key="16">
    <source>
        <dbReference type="PROSITE" id="PS50011"/>
    </source>
</evidence>
<dbReference type="GO" id="GO:0004674">
    <property type="term" value="F:protein serine/threonine kinase activity"/>
    <property type="evidence" value="ECO:0007669"/>
    <property type="project" value="UniProtKB-KW"/>
</dbReference>
<dbReference type="Gene3D" id="3.30.200.20">
    <property type="entry name" value="Phosphorylase Kinase, domain 1"/>
    <property type="match status" value="1"/>
</dbReference>
<dbReference type="SMART" id="SM00220">
    <property type="entry name" value="S_TKc"/>
    <property type="match status" value="1"/>
</dbReference>
<name>A0A4R8TA98_9PEZI</name>
<evidence type="ECO:0000256" key="2">
    <source>
        <dbReference type="ARBA" id="ARBA00011534"/>
    </source>
</evidence>
<dbReference type="PANTHER" id="PTHR47634">
    <property type="entry name" value="PROTEIN KINASE DOMAIN-CONTAINING PROTEIN-RELATED"/>
    <property type="match status" value="1"/>
</dbReference>
<comment type="function">
    <text evidence="1">Component of the EKC/KEOPS complex that is required for the formation of a threonylcarbamoyl group on adenosine at position 37 (t(6)A37) in tRNAs that read codons beginning with adenine. The complex is probably involved in the transfer of the threonylcarbamoyl moiety of threonylcarbamoyl-AMP (TC-AMP) to the N6 group of A37. BUD32 has ATPase activity in the context of the EKC/KEOPS complex and likely plays a supporting role to the catalytic subunit KAE1. The EKC/KEOPS complex also promotes both telomere uncapping and telomere elongation. The complex is required for efficient recruitment of transcriptional coactivators.</text>
</comment>
<dbReference type="InterPro" id="IPR008266">
    <property type="entry name" value="Tyr_kinase_AS"/>
</dbReference>
<dbReference type="InterPro" id="IPR000719">
    <property type="entry name" value="Prot_kinase_dom"/>
</dbReference>
<evidence type="ECO:0000256" key="11">
    <source>
        <dbReference type="ARBA" id="ARBA00030980"/>
    </source>
</evidence>
<keyword evidence="8" id="KW-0547">Nucleotide-binding</keyword>
<keyword evidence="6" id="KW-0723">Serine/threonine-protein kinase</keyword>
<dbReference type="Pfam" id="PF00069">
    <property type="entry name" value="Pkinase"/>
    <property type="match status" value="2"/>
</dbReference>
<dbReference type="EC" id="2.7.11.1" evidence="3"/>
<dbReference type="Gene3D" id="1.10.510.10">
    <property type="entry name" value="Transferase(Phosphotransferase) domain 1"/>
    <property type="match status" value="1"/>
</dbReference>
<evidence type="ECO:0000256" key="9">
    <source>
        <dbReference type="ARBA" id="ARBA00022777"/>
    </source>
</evidence>
<evidence type="ECO:0000256" key="12">
    <source>
        <dbReference type="ARBA" id="ARBA00033194"/>
    </source>
</evidence>
<evidence type="ECO:0000256" key="7">
    <source>
        <dbReference type="ARBA" id="ARBA00022679"/>
    </source>
</evidence>
<dbReference type="GO" id="GO:0050684">
    <property type="term" value="P:regulation of mRNA processing"/>
    <property type="evidence" value="ECO:0007669"/>
    <property type="project" value="TreeGrafter"/>
</dbReference>
<dbReference type="GO" id="GO:0000245">
    <property type="term" value="P:spliceosomal complex assembly"/>
    <property type="evidence" value="ECO:0007669"/>
    <property type="project" value="TreeGrafter"/>
</dbReference>
<feature type="compositionally biased region" description="Low complexity" evidence="15">
    <location>
        <begin position="14"/>
        <end position="24"/>
    </location>
</feature>
<dbReference type="InterPro" id="IPR051334">
    <property type="entry name" value="SRPK"/>
</dbReference>
<evidence type="ECO:0000256" key="6">
    <source>
        <dbReference type="ARBA" id="ARBA00022527"/>
    </source>
</evidence>
<keyword evidence="10" id="KW-0067">ATP-binding</keyword>
<evidence type="ECO:0000256" key="8">
    <source>
        <dbReference type="ARBA" id="ARBA00022741"/>
    </source>
</evidence>
<proteinExistence type="predicted"/>
<dbReference type="Proteomes" id="UP000295604">
    <property type="component" value="Unassembled WGS sequence"/>
</dbReference>
<evidence type="ECO:0000256" key="14">
    <source>
        <dbReference type="ARBA" id="ARBA00048679"/>
    </source>
</evidence>
<comment type="catalytic activity">
    <reaction evidence="14">
        <text>L-seryl-[protein] + ATP = O-phospho-L-seryl-[protein] + ADP + H(+)</text>
        <dbReference type="Rhea" id="RHEA:17989"/>
        <dbReference type="Rhea" id="RHEA-COMP:9863"/>
        <dbReference type="Rhea" id="RHEA-COMP:11604"/>
        <dbReference type="ChEBI" id="CHEBI:15378"/>
        <dbReference type="ChEBI" id="CHEBI:29999"/>
        <dbReference type="ChEBI" id="CHEBI:30616"/>
        <dbReference type="ChEBI" id="CHEBI:83421"/>
        <dbReference type="ChEBI" id="CHEBI:456216"/>
        <dbReference type="EC" id="2.7.11.1"/>
    </reaction>
</comment>
<keyword evidence="7" id="KW-0808">Transferase</keyword>
<dbReference type="EMBL" id="QAPF01000161">
    <property type="protein sequence ID" value="TEA14500.1"/>
    <property type="molecule type" value="Genomic_DNA"/>
</dbReference>
<gene>
    <name evidence="17" type="primary">SRPK-2</name>
    <name evidence="17" type="ORF">C8034_v003407</name>
</gene>
<evidence type="ECO:0000313" key="17">
    <source>
        <dbReference type="EMBL" id="TEA14500.1"/>
    </source>
</evidence>
<evidence type="ECO:0000256" key="5">
    <source>
        <dbReference type="ARBA" id="ARBA00019973"/>
    </source>
</evidence>
<protein>
    <recommendedName>
        <fullName evidence="5">EKC/KEOPS complex subunit BUD32</fullName>
        <ecNumber evidence="3">2.7.11.1</ecNumber>
    </recommendedName>
    <alternativeName>
        <fullName evidence="11 12">Atypical Serine/threonine protein kinase BUD32</fullName>
    </alternativeName>
    <alternativeName>
        <fullName evidence="4">EKC/KEOPS complex subunit bud32</fullName>
    </alternativeName>
</protein>
<dbReference type="InterPro" id="IPR011009">
    <property type="entry name" value="Kinase-like_dom_sf"/>
</dbReference>
<keyword evidence="18" id="KW-1185">Reference proteome</keyword>
<feature type="domain" description="Protein kinase" evidence="16">
    <location>
        <begin position="93"/>
        <end position="462"/>
    </location>
</feature>
<comment type="caution">
    <text evidence="17">The sequence shown here is derived from an EMBL/GenBank/DDBJ whole genome shotgun (WGS) entry which is preliminary data.</text>
</comment>
<feature type="compositionally biased region" description="Polar residues" evidence="15">
    <location>
        <begin position="1"/>
        <end position="13"/>
    </location>
</feature>
<organism evidence="17 18">
    <name type="scientific">Colletotrichum sidae</name>
    <dbReference type="NCBI Taxonomy" id="1347389"/>
    <lineage>
        <taxon>Eukaryota</taxon>
        <taxon>Fungi</taxon>
        <taxon>Dikarya</taxon>
        <taxon>Ascomycota</taxon>
        <taxon>Pezizomycotina</taxon>
        <taxon>Sordariomycetes</taxon>
        <taxon>Hypocreomycetidae</taxon>
        <taxon>Glomerellales</taxon>
        <taxon>Glomerellaceae</taxon>
        <taxon>Colletotrichum</taxon>
        <taxon>Colletotrichum orbiculare species complex</taxon>
    </lineage>
</organism>
<evidence type="ECO:0000313" key="18">
    <source>
        <dbReference type="Proteomes" id="UP000295604"/>
    </source>
</evidence>
<dbReference type="PROSITE" id="PS50011">
    <property type="entry name" value="PROTEIN_KINASE_DOM"/>
    <property type="match status" value="1"/>
</dbReference>
<dbReference type="AlphaFoldDB" id="A0A4R8TA98"/>
<dbReference type="GO" id="GO:0005524">
    <property type="term" value="F:ATP binding"/>
    <property type="evidence" value="ECO:0007669"/>
    <property type="project" value="UniProtKB-KW"/>
</dbReference>